<organism evidence="3 4">
    <name type="scientific">Deinococcus rufus</name>
    <dbReference type="NCBI Taxonomy" id="2136097"/>
    <lineage>
        <taxon>Bacteria</taxon>
        <taxon>Thermotogati</taxon>
        <taxon>Deinococcota</taxon>
        <taxon>Deinococci</taxon>
        <taxon>Deinococcales</taxon>
        <taxon>Deinococcaceae</taxon>
        <taxon>Deinococcus</taxon>
    </lineage>
</organism>
<dbReference type="Proteomes" id="UP001595803">
    <property type="component" value="Unassembled WGS sequence"/>
</dbReference>
<keyword evidence="2" id="KW-0732">Signal</keyword>
<evidence type="ECO:0000313" key="4">
    <source>
        <dbReference type="Proteomes" id="UP001595803"/>
    </source>
</evidence>
<evidence type="ECO:0000256" key="1">
    <source>
        <dbReference type="SAM" id="MobiDB-lite"/>
    </source>
</evidence>
<keyword evidence="4" id="KW-1185">Reference proteome</keyword>
<evidence type="ECO:0000313" key="3">
    <source>
        <dbReference type="EMBL" id="MFC3831379.1"/>
    </source>
</evidence>
<name>A0ABV7Z2W2_9DEIO</name>
<gene>
    <name evidence="3" type="ORF">ACFOSB_00705</name>
</gene>
<dbReference type="EMBL" id="JBHRZG010000001">
    <property type="protein sequence ID" value="MFC3831379.1"/>
    <property type="molecule type" value="Genomic_DNA"/>
</dbReference>
<evidence type="ECO:0000256" key="2">
    <source>
        <dbReference type="SAM" id="SignalP"/>
    </source>
</evidence>
<feature type="compositionally biased region" description="Pro residues" evidence="1">
    <location>
        <begin position="32"/>
        <end position="44"/>
    </location>
</feature>
<dbReference type="PROSITE" id="PS51257">
    <property type="entry name" value="PROKAR_LIPOPROTEIN"/>
    <property type="match status" value="1"/>
</dbReference>
<feature type="signal peptide" evidence="2">
    <location>
        <begin position="1"/>
        <end position="21"/>
    </location>
</feature>
<evidence type="ECO:0008006" key="5">
    <source>
        <dbReference type="Google" id="ProtNLM"/>
    </source>
</evidence>
<feature type="region of interest" description="Disordered" evidence="1">
    <location>
        <begin position="63"/>
        <end position="83"/>
    </location>
</feature>
<proteinExistence type="predicted"/>
<sequence length="261" mass="27768">MTPLRTAPRLLSLGLLTVLLAACGATVTVTPEPNPTPNPTPTPTPSEVAGLIKGKLTPFKAGDANSVYEGNGKPASDPQGGSLVDSNGNLLTALVSDQGVFDMALPNVATMTASPDASLLFNVPDVFGLCESSQTTVPAGLKVYPINFLTTDTNKRIVSEIDPSKSNLNYRTWWFSNMAATVKYTGNCTGLGAINTTFALKRGWNLIVQETNPGVSTTYKASTQPTTAVSWQYAANSLNATALQYPNLLTPWKNLPQYRNR</sequence>
<accession>A0ABV7Z2W2</accession>
<dbReference type="RefSeq" id="WP_322473149.1">
    <property type="nucleotide sequence ID" value="NZ_JBHRZG010000001.1"/>
</dbReference>
<comment type="caution">
    <text evidence="3">The sequence shown here is derived from an EMBL/GenBank/DDBJ whole genome shotgun (WGS) entry which is preliminary data.</text>
</comment>
<reference evidence="4" key="1">
    <citation type="journal article" date="2019" name="Int. J. Syst. Evol. Microbiol.">
        <title>The Global Catalogue of Microorganisms (GCM) 10K type strain sequencing project: providing services to taxonomists for standard genome sequencing and annotation.</title>
        <authorList>
            <consortium name="The Broad Institute Genomics Platform"/>
            <consortium name="The Broad Institute Genome Sequencing Center for Infectious Disease"/>
            <person name="Wu L."/>
            <person name="Ma J."/>
        </authorList>
    </citation>
    <scope>NUCLEOTIDE SEQUENCE [LARGE SCALE GENOMIC DNA]</scope>
    <source>
        <strain evidence="4">CCTCC AB 2017081</strain>
    </source>
</reference>
<feature type="region of interest" description="Disordered" evidence="1">
    <location>
        <begin position="30"/>
        <end position="49"/>
    </location>
</feature>
<protein>
    <recommendedName>
        <fullName evidence="5">Lipoprotein</fullName>
    </recommendedName>
</protein>
<feature type="chain" id="PRO_5045298370" description="Lipoprotein" evidence="2">
    <location>
        <begin position="22"/>
        <end position="261"/>
    </location>
</feature>